<accession>A0A072UYW4</accession>
<keyword evidence="3" id="KW-1185">Reference proteome</keyword>
<dbReference type="Proteomes" id="UP000002051">
    <property type="component" value="Chromosome 4"/>
</dbReference>
<evidence type="ECO:0000313" key="1">
    <source>
        <dbReference type="EMBL" id="KEH31050.1"/>
    </source>
</evidence>
<dbReference type="HOGENOM" id="CLU_3127354_0_0_1"/>
<dbReference type="AlphaFoldDB" id="A0A072UYW4"/>
<evidence type="ECO:0000313" key="3">
    <source>
        <dbReference type="Proteomes" id="UP000002051"/>
    </source>
</evidence>
<reference evidence="2" key="3">
    <citation type="submission" date="2015-04" db="UniProtKB">
        <authorList>
            <consortium name="EnsemblPlants"/>
        </authorList>
    </citation>
    <scope>IDENTIFICATION</scope>
    <source>
        <strain evidence="2">cv. Jemalong A17</strain>
    </source>
</reference>
<sequence length="50" mass="5723">MLIPLEFDLPLMNLLKDGWSTVLLFNSRKVNATTSIDILTNKNKIRTPHV</sequence>
<protein>
    <submittedName>
        <fullName evidence="1 2">Uncharacterized protein</fullName>
    </submittedName>
</protein>
<gene>
    <name evidence="1" type="ordered locus">MTR_4g088705</name>
</gene>
<proteinExistence type="predicted"/>
<reference evidence="1 3" key="2">
    <citation type="journal article" date="2014" name="BMC Genomics">
        <title>An improved genome release (version Mt4.0) for the model legume Medicago truncatula.</title>
        <authorList>
            <person name="Tang H."/>
            <person name="Krishnakumar V."/>
            <person name="Bidwell S."/>
            <person name="Rosen B."/>
            <person name="Chan A."/>
            <person name="Zhou S."/>
            <person name="Gentzbittel L."/>
            <person name="Childs K.L."/>
            <person name="Yandell M."/>
            <person name="Gundlach H."/>
            <person name="Mayer K.F."/>
            <person name="Schwartz D.C."/>
            <person name="Town C.D."/>
        </authorList>
    </citation>
    <scope>GENOME REANNOTATION</scope>
    <source>
        <strain evidence="1">A17</strain>
        <strain evidence="2 3">cv. Jemalong A17</strain>
    </source>
</reference>
<reference evidence="1 3" key="1">
    <citation type="journal article" date="2011" name="Nature">
        <title>The Medicago genome provides insight into the evolution of rhizobial symbioses.</title>
        <authorList>
            <person name="Young N.D."/>
            <person name="Debelle F."/>
            <person name="Oldroyd G.E."/>
            <person name="Geurts R."/>
            <person name="Cannon S.B."/>
            <person name="Udvardi M.K."/>
            <person name="Benedito V.A."/>
            <person name="Mayer K.F."/>
            <person name="Gouzy J."/>
            <person name="Schoof H."/>
            <person name="Van de Peer Y."/>
            <person name="Proost S."/>
            <person name="Cook D.R."/>
            <person name="Meyers B.C."/>
            <person name="Spannagl M."/>
            <person name="Cheung F."/>
            <person name="De Mita S."/>
            <person name="Krishnakumar V."/>
            <person name="Gundlach H."/>
            <person name="Zhou S."/>
            <person name="Mudge J."/>
            <person name="Bharti A.K."/>
            <person name="Murray J.D."/>
            <person name="Naoumkina M.A."/>
            <person name="Rosen B."/>
            <person name="Silverstein K.A."/>
            <person name="Tang H."/>
            <person name="Rombauts S."/>
            <person name="Zhao P.X."/>
            <person name="Zhou P."/>
            <person name="Barbe V."/>
            <person name="Bardou P."/>
            <person name="Bechner M."/>
            <person name="Bellec A."/>
            <person name="Berger A."/>
            <person name="Berges H."/>
            <person name="Bidwell S."/>
            <person name="Bisseling T."/>
            <person name="Choisne N."/>
            <person name="Couloux A."/>
            <person name="Denny R."/>
            <person name="Deshpande S."/>
            <person name="Dai X."/>
            <person name="Doyle J.J."/>
            <person name="Dudez A.M."/>
            <person name="Farmer A.D."/>
            <person name="Fouteau S."/>
            <person name="Franken C."/>
            <person name="Gibelin C."/>
            <person name="Gish J."/>
            <person name="Goldstein S."/>
            <person name="Gonzalez A.J."/>
            <person name="Green P.J."/>
            <person name="Hallab A."/>
            <person name="Hartog M."/>
            <person name="Hua A."/>
            <person name="Humphray S.J."/>
            <person name="Jeong D.H."/>
            <person name="Jing Y."/>
            <person name="Jocker A."/>
            <person name="Kenton S.M."/>
            <person name="Kim D.J."/>
            <person name="Klee K."/>
            <person name="Lai H."/>
            <person name="Lang C."/>
            <person name="Lin S."/>
            <person name="Macmil S.L."/>
            <person name="Magdelenat G."/>
            <person name="Matthews L."/>
            <person name="McCorrison J."/>
            <person name="Monaghan E.L."/>
            <person name="Mun J.H."/>
            <person name="Najar F.Z."/>
            <person name="Nicholson C."/>
            <person name="Noirot C."/>
            <person name="O'Bleness M."/>
            <person name="Paule C.R."/>
            <person name="Poulain J."/>
            <person name="Prion F."/>
            <person name="Qin B."/>
            <person name="Qu C."/>
            <person name="Retzel E.F."/>
            <person name="Riddle C."/>
            <person name="Sallet E."/>
            <person name="Samain S."/>
            <person name="Samson N."/>
            <person name="Sanders I."/>
            <person name="Saurat O."/>
            <person name="Scarpelli C."/>
            <person name="Schiex T."/>
            <person name="Segurens B."/>
            <person name="Severin A.J."/>
            <person name="Sherrier D.J."/>
            <person name="Shi R."/>
            <person name="Sims S."/>
            <person name="Singer S.R."/>
            <person name="Sinharoy S."/>
            <person name="Sterck L."/>
            <person name="Viollet A."/>
            <person name="Wang B.B."/>
            <person name="Wang K."/>
            <person name="Wang M."/>
            <person name="Wang X."/>
            <person name="Warfsmann J."/>
            <person name="Weissenbach J."/>
            <person name="White D.D."/>
            <person name="White J.D."/>
            <person name="Wiley G.B."/>
            <person name="Wincker P."/>
            <person name="Xing Y."/>
            <person name="Yang L."/>
            <person name="Yao Z."/>
            <person name="Ying F."/>
            <person name="Zhai J."/>
            <person name="Zhou L."/>
            <person name="Zuber A."/>
            <person name="Denarie J."/>
            <person name="Dixon R.A."/>
            <person name="May G.D."/>
            <person name="Schwartz D.C."/>
            <person name="Rogers J."/>
            <person name="Quetier F."/>
            <person name="Town C.D."/>
            <person name="Roe B.A."/>
        </authorList>
    </citation>
    <scope>NUCLEOTIDE SEQUENCE [LARGE SCALE GENOMIC DNA]</scope>
    <source>
        <strain evidence="1">A17</strain>
        <strain evidence="2 3">cv. Jemalong A17</strain>
    </source>
</reference>
<dbReference type="EMBL" id="CM001220">
    <property type="protein sequence ID" value="KEH31050.1"/>
    <property type="molecule type" value="Genomic_DNA"/>
</dbReference>
<evidence type="ECO:0000313" key="2">
    <source>
        <dbReference type="EnsemblPlants" id="KEH31050"/>
    </source>
</evidence>
<organism evidence="1 3">
    <name type="scientific">Medicago truncatula</name>
    <name type="common">Barrel medic</name>
    <name type="synonym">Medicago tribuloides</name>
    <dbReference type="NCBI Taxonomy" id="3880"/>
    <lineage>
        <taxon>Eukaryota</taxon>
        <taxon>Viridiplantae</taxon>
        <taxon>Streptophyta</taxon>
        <taxon>Embryophyta</taxon>
        <taxon>Tracheophyta</taxon>
        <taxon>Spermatophyta</taxon>
        <taxon>Magnoliopsida</taxon>
        <taxon>eudicotyledons</taxon>
        <taxon>Gunneridae</taxon>
        <taxon>Pentapetalae</taxon>
        <taxon>rosids</taxon>
        <taxon>fabids</taxon>
        <taxon>Fabales</taxon>
        <taxon>Fabaceae</taxon>
        <taxon>Papilionoideae</taxon>
        <taxon>50 kb inversion clade</taxon>
        <taxon>NPAAA clade</taxon>
        <taxon>Hologalegina</taxon>
        <taxon>IRL clade</taxon>
        <taxon>Trifolieae</taxon>
        <taxon>Medicago</taxon>
    </lineage>
</organism>
<name>A0A072UYW4_MEDTR</name>
<dbReference type="EnsemblPlants" id="KEH31050">
    <property type="protein sequence ID" value="KEH31050"/>
    <property type="gene ID" value="MTR_4g088705"/>
</dbReference>